<keyword evidence="2" id="KW-1185">Reference proteome</keyword>
<name>A0AAN9JSX0_CANGL</name>
<evidence type="ECO:0000313" key="2">
    <source>
        <dbReference type="Proteomes" id="UP001367508"/>
    </source>
</evidence>
<dbReference type="Gene3D" id="3.30.530.20">
    <property type="match status" value="1"/>
</dbReference>
<organism evidence="1 2">
    <name type="scientific">Canavalia gladiata</name>
    <name type="common">Sword bean</name>
    <name type="synonym">Dolichos gladiatus</name>
    <dbReference type="NCBI Taxonomy" id="3824"/>
    <lineage>
        <taxon>Eukaryota</taxon>
        <taxon>Viridiplantae</taxon>
        <taxon>Streptophyta</taxon>
        <taxon>Embryophyta</taxon>
        <taxon>Tracheophyta</taxon>
        <taxon>Spermatophyta</taxon>
        <taxon>Magnoliopsida</taxon>
        <taxon>eudicotyledons</taxon>
        <taxon>Gunneridae</taxon>
        <taxon>Pentapetalae</taxon>
        <taxon>rosids</taxon>
        <taxon>fabids</taxon>
        <taxon>Fabales</taxon>
        <taxon>Fabaceae</taxon>
        <taxon>Papilionoideae</taxon>
        <taxon>50 kb inversion clade</taxon>
        <taxon>NPAAA clade</taxon>
        <taxon>indigoferoid/millettioid clade</taxon>
        <taxon>Phaseoleae</taxon>
        <taxon>Canavalia</taxon>
    </lineage>
</organism>
<proteinExistence type="predicted"/>
<comment type="caution">
    <text evidence="1">The sequence shown here is derived from an EMBL/GenBank/DDBJ whole genome shotgun (WGS) entry which is preliminary data.</text>
</comment>
<protein>
    <submittedName>
        <fullName evidence="1">Uncharacterized protein</fullName>
    </submittedName>
</protein>
<gene>
    <name evidence="1" type="ORF">VNO77_42466</name>
</gene>
<dbReference type="Proteomes" id="UP001367508">
    <property type="component" value="Unassembled WGS sequence"/>
</dbReference>
<accession>A0AAN9JSX0</accession>
<sequence length="80" mass="9217">MKEIVDHFPLLHVGHGYEDSKVLSGSVYTNVWLLVRRLDESHKYKSFVSKCVVRRNWNLEIGSFKEVDVISGLPTTILND</sequence>
<reference evidence="1 2" key="1">
    <citation type="submission" date="2024-01" db="EMBL/GenBank/DDBJ databases">
        <title>The genomes of 5 underutilized Papilionoideae crops provide insights into root nodulation and disease resistanc.</title>
        <authorList>
            <person name="Jiang F."/>
        </authorList>
    </citation>
    <scope>NUCLEOTIDE SEQUENCE [LARGE SCALE GENOMIC DNA]</scope>
    <source>
        <strain evidence="1">LVBAO_FW01</strain>
        <tissue evidence="1">Leaves</tissue>
    </source>
</reference>
<dbReference type="InterPro" id="IPR023393">
    <property type="entry name" value="START-like_dom_sf"/>
</dbReference>
<dbReference type="AlphaFoldDB" id="A0AAN9JSX0"/>
<evidence type="ECO:0000313" key="1">
    <source>
        <dbReference type="EMBL" id="KAK7304583.1"/>
    </source>
</evidence>
<dbReference type="EMBL" id="JAYMYQ010000011">
    <property type="protein sequence ID" value="KAK7304583.1"/>
    <property type="molecule type" value="Genomic_DNA"/>
</dbReference>